<name>A0ABV6VRK2_9ACTN</name>
<dbReference type="CDD" id="cd00093">
    <property type="entry name" value="HTH_XRE"/>
    <property type="match status" value="1"/>
</dbReference>
<evidence type="ECO:0000259" key="1">
    <source>
        <dbReference type="SMART" id="SM00530"/>
    </source>
</evidence>
<dbReference type="InterPro" id="IPR010982">
    <property type="entry name" value="Lambda_DNA-bd_dom_sf"/>
</dbReference>
<feature type="domain" description="HTH cro/C1-type" evidence="1">
    <location>
        <begin position="19"/>
        <end position="74"/>
    </location>
</feature>
<dbReference type="Gene3D" id="1.10.260.40">
    <property type="entry name" value="lambda repressor-like DNA-binding domains"/>
    <property type="match status" value="1"/>
</dbReference>
<keyword evidence="3" id="KW-1185">Reference proteome</keyword>
<sequence length="283" mass="31457">MSRSPFSSAQQARERVAARLRELRLDAGLTGDALSVKCGWSPAKSSRVEHAKAAPSDADIRAWCTACGQPEQAEDLIAANRQVDHLYVEWRRQQRTGLSRLQDALLPVYEQSRVLRAYSSSMVPGLLQTPEYATALLTAITAFRDIPNDVEQAVASRAKRARILYEGSHRVVILIDEAVLRRTFGGREAMTGQLAHLLDLLRLPSLALGIIPLGSVWETVWLLETFHIFDSSLVSIETLSAYIRITEQNEIELYEKAFVEMGRMAVYGPPARALIESAIDALQ</sequence>
<gene>
    <name evidence="2" type="ORF">ACEZDE_06970</name>
</gene>
<organism evidence="2 3">
    <name type="scientific">Streptacidiphilus cavernicola</name>
    <dbReference type="NCBI Taxonomy" id="3342716"/>
    <lineage>
        <taxon>Bacteria</taxon>
        <taxon>Bacillati</taxon>
        <taxon>Actinomycetota</taxon>
        <taxon>Actinomycetes</taxon>
        <taxon>Kitasatosporales</taxon>
        <taxon>Streptomycetaceae</taxon>
        <taxon>Streptacidiphilus</taxon>
    </lineage>
</organism>
<dbReference type="RefSeq" id="WP_380533576.1">
    <property type="nucleotide sequence ID" value="NZ_JBHFAB010000004.1"/>
</dbReference>
<proteinExistence type="predicted"/>
<comment type="caution">
    <text evidence="2">The sequence shown here is derived from an EMBL/GenBank/DDBJ whole genome shotgun (WGS) entry which is preliminary data.</text>
</comment>
<dbReference type="SUPFAM" id="SSF47413">
    <property type="entry name" value="lambda repressor-like DNA-binding domains"/>
    <property type="match status" value="1"/>
</dbReference>
<accession>A0ABV6VRK2</accession>
<evidence type="ECO:0000313" key="2">
    <source>
        <dbReference type="EMBL" id="MFC1416384.1"/>
    </source>
</evidence>
<dbReference type="Pfam" id="PF13560">
    <property type="entry name" value="HTH_31"/>
    <property type="match status" value="1"/>
</dbReference>
<dbReference type="InterPro" id="IPR001387">
    <property type="entry name" value="Cro/C1-type_HTH"/>
</dbReference>
<dbReference type="Pfam" id="PF19054">
    <property type="entry name" value="DUF5753"/>
    <property type="match status" value="1"/>
</dbReference>
<reference evidence="2 3" key="1">
    <citation type="submission" date="2024-09" db="EMBL/GenBank/DDBJ databases">
        <authorList>
            <person name="Lee S.D."/>
        </authorList>
    </citation>
    <scope>NUCLEOTIDE SEQUENCE [LARGE SCALE GENOMIC DNA]</scope>
    <source>
        <strain evidence="2 3">N8-3</strain>
    </source>
</reference>
<protein>
    <submittedName>
        <fullName evidence="2">Helix-turn-helix domain-containing protein</fullName>
    </submittedName>
</protein>
<dbReference type="InterPro" id="IPR043917">
    <property type="entry name" value="DUF5753"/>
</dbReference>
<dbReference type="Proteomes" id="UP001592531">
    <property type="component" value="Unassembled WGS sequence"/>
</dbReference>
<evidence type="ECO:0000313" key="3">
    <source>
        <dbReference type="Proteomes" id="UP001592531"/>
    </source>
</evidence>
<dbReference type="EMBL" id="JBHFAB010000004">
    <property type="protein sequence ID" value="MFC1416384.1"/>
    <property type="molecule type" value="Genomic_DNA"/>
</dbReference>
<dbReference type="SMART" id="SM00530">
    <property type="entry name" value="HTH_XRE"/>
    <property type="match status" value="1"/>
</dbReference>